<gene>
    <name evidence="1" type="ORF">TRFO_29136</name>
</gene>
<sequence length="926" mass="104367">MNESQCAVSLCETLVCSRANENHGLEITSSGIITFFSGNIISIFYDTGKSFEPWLGSLLGTSDAITSLSWCRGMESDGETPLNILVSDKSGHILLVDMISRKAIGYYTLDNGSYAIHTVWHQSSTSHFYVTTSKGEVLFFVFLHGQMNILWTVKVDFKIDFFQISPHNGRQIFVGSKSGEFAFITIDKNTFATTLSQTQKFNSELVDAKYYPFKQSTIVFVTRVTIVLYEVDKNIILPIYFKGTQQDPLITVYFPDPQQETAFLLVFQNHCHYHQSDTVDYSSTQNIYFLTPFEKTPSSVFKTAFSNKRLYVLGYGNTLQMFELRNKKFWCTRISRSICDVPSDFDCINNEKMCYVTQSGIIHVSDSKVSSAISKYYMFAGFSISHVVWVSSSSFLVSMKSKDTQKVLYIDISTFTIKSLLKPSMEKMGSTKPPLICVSPSKTLIALIIDTSILSFYSYKSDYISGSSSGSDNLNITSNNESTHSKNVPEFIKIEFVSNGTIGTFSSDTEFQTFSADGHGHKYKIDLRMTELIYPSRLSQLSSKPTKLPTACEVIGDYLCVGFENGDFGVYDWYGAPPQIFTTGDSPINNIVPSKDHSYCFITNGSSNSYRFTAERCFEMIYVPALNVKFLTSDVLLVHNKYKHSLTLSTKNKLQPILATISNILQKMPILQVTEQRRKNIIPSTKVSIEEEIEMLNKNMFFFLADAFSCSPNNNSYSALSTCANFDETRIQSYIKTIINLYERDNSSNMKLDVMRLHLVNQNKEKAFEMLISTDPRDPNFALNVIKASFIDMNTNSQQSSISPSVETLINGGKIQDAIDILLLTGQNVEAAKHLINYGAYSYAIVLAKTLMNQEEYKATIDKIVNAFFEEKRIKAGISILIACGMFEEAAKILEQFELPFPAAIVRCIIKGDDGKYFFDPEKFKM</sequence>
<reference evidence="1" key="1">
    <citation type="submission" date="2016-10" db="EMBL/GenBank/DDBJ databases">
        <authorList>
            <person name="Benchimol M."/>
            <person name="Almeida L.G."/>
            <person name="Vasconcelos A.T."/>
            <person name="Perreira-Neves A."/>
            <person name="Rosa I.A."/>
            <person name="Tasca T."/>
            <person name="Bogo M.R."/>
            <person name="de Souza W."/>
        </authorList>
    </citation>
    <scope>NUCLEOTIDE SEQUENCE [LARGE SCALE GENOMIC DNA]</scope>
    <source>
        <strain evidence="1">K</strain>
    </source>
</reference>
<dbReference type="PANTHER" id="PTHR14593">
    <property type="entry name" value="WD REPEAT-CONTAINING PROTEIN 11"/>
    <property type="match status" value="1"/>
</dbReference>
<dbReference type="AlphaFoldDB" id="A0A1J4K1X1"/>
<evidence type="ECO:0000313" key="1">
    <source>
        <dbReference type="EMBL" id="OHT03477.1"/>
    </source>
</evidence>
<dbReference type="SUPFAM" id="SSF69322">
    <property type="entry name" value="Tricorn protease domain 2"/>
    <property type="match status" value="1"/>
</dbReference>
<dbReference type="GO" id="GO:0005737">
    <property type="term" value="C:cytoplasm"/>
    <property type="evidence" value="ECO:0007669"/>
    <property type="project" value="TreeGrafter"/>
</dbReference>
<accession>A0A1J4K1X1</accession>
<name>A0A1J4K1X1_9EUKA</name>
<dbReference type="VEuPathDB" id="TrichDB:TRFO_29136"/>
<dbReference type="RefSeq" id="XP_068356613.1">
    <property type="nucleotide sequence ID" value="XM_068506599.1"/>
</dbReference>
<dbReference type="Gene3D" id="2.130.10.10">
    <property type="entry name" value="YVTN repeat-like/Quinoprotein amine dehydrogenase"/>
    <property type="match status" value="1"/>
</dbReference>
<dbReference type="Proteomes" id="UP000179807">
    <property type="component" value="Unassembled WGS sequence"/>
</dbReference>
<dbReference type="OrthoDB" id="1291858at2759"/>
<evidence type="ECO:0000313" key="2">
    <source>
        <dbReference type="Proteomes" id="UP000179807"/>
    </source>
</evidence>
<comment type="caution">
    <text evidence="1">The sequence shown here is derived from an EMBL/GenBank/DDBJ whole genome shotgun (WGS) entry which is preliminary data.</text>
</comment>
<dbReference type="GeneID" id="94841303"/>
<protein>
    <submittedName>
        <fullName evidence="1">Uncharacterized protein</fullName>
    </submittedName>
</protein>
<dbReference type="InterPro" id="IPR015943">
    <property type="entry name" value="WD40/YVTN_repeat-like_dom_sf"/>
</dbReference>
<organism evidence="1 2">
    <name type="scientific">Tritrichomonas foetus</name>
    <dbReference type="NCBI Taxonomy" id="1144522"/>
    <lineage>
        <taxon>Eukaryota</taxon>
        <taxon>Metamonada</taxon>
        <taxon>Parabasalia</taxon>
        <taxon>Tritrichomonadida</taxon>
        <taxon>Tritrichomonadidae</taxon>
        <taxon>Tritrichomonas</taxon>
    </lineage>
</organism>
<dbReference type="InterPro" id="IPR039694">
    <property type="entry name" value="WDR11"/>
</dbReference>
<keyword evidence="2" id="KW-1185">Reference proteome</keyword>
<dbReference type="PANTHER" id="PTHR14593:SF5">
    <property type="entry name" value="WD REPEAT-CONTAINING PROTEIN 11"/>
    <property type="match status" value="1"/>
</dbReference>
<dbReference type="EMBL" id="MLAK01000826">
    <property type="protein sequence ID" value="OHT03477.1"/>
    <property type="molecule type" value="Genomic_DNA"/>
</dbReference>
<proteinExistence type="predicted"/>